<dbReference type="EMBL" id="CM047902">
    <property type="protein sequence ID" value="KAJ0095318.1"/>
    <property type="molecule type" value="Genomic_DNA"/>
</dbReference>
<sequence>MGFLKNHSNLLVGLDKVTLCHLIYSLLELKLLVGSSKMLKTEELSKGFQWGVLK</sequence>
<accession>A0ACC1B904</accession>
<organism evidence="1 2">
    <name type="scientific">Pistacia atlantica</name>
    <dbReference type="NCBI Taxonomy" id="434234"/>
    <lineage>
        <taxon>Eukaryota</taxon>
        <taxon>Viridiplantae</taxon>
        <taxon>Streptophyta</taxon>
        <taxon>Embryophyta</taxon>
        <taxon>Tracheophyta</taxon>
        <taxon>Spermatophyta</taxon>
        <taxon>Magnoliopsida</taxon>
        <taxon>eudicotyledons</taxon>
        <taxon>Gunneridae</taxon>
        <taxon>Pentapetalae</taxon>
        <taxon>rosids</taxon>
        <taxon>malvids</taxon>
        <taxon>Sapindales</taxon>
        <taxon>Anacardiaceae</taxon>
        <taxon>Pistacia</taxon>
    </lineage>
</organism>
<proteinExistence type="predicted"/>
<keyword evidence="2" id="KW-1185">Reference proteome</keyword>
<comment type="caution">
    <text evidence="1">The sequence shown here is derived from an EMBL/GenBank/DDBJ whole genome shotgun (WGS) entry which is preliminary data.</text>
</comment>
<protein>
    <submittedName>
        <fullName evidence="1">Uncharacterized protein</fullName>
    </submittedName>
</protein>
<dbReference type="Proteomes" id="UP001164250">
    <property type="component" value="Chromosome 6"/>
</dbReference>
<name>A0ACC1B904_9ROSI</name>
<evidence type="ECO:0000313" key="1">
    <source>
        <dbReference type="EMBL" id="KAJ0095318.1"/>
    </source>
</evidence>
<gene>
    <name evidence="1" type="ORF">Patl1_15846</name>
</gene>
<reference evidence="2" key="1">
    <citation type="journal article" date="2023" name="G3 (Bethesda)">
        <title>Genome assembly and association tests identify interacting loci associated with vigor, precocity, and sex in interspecific pistachio rootstocks.</title>
        <authorList>
            <person name="Palmer W."/>
            <person name="Jacygrad E."/>
            <person name="Sagayaradj S."/>
            <person name="Cavanaugh K."/>
            <person name="Han R."/>
            <person name="Bertier L."/>
            <person name="Beede B."/>
            <person name="Kafkas S."/>
            <person name="Golino D."/>
            <person name="Preece J."/>
            <person name="Michelmore R."/>
        </authorList>
    </citation>
    <scope>NUCLEOTIDE SEQUENCE [LARGE SCALE GENOMIC DNA]</scope>
</reference>
<evidence type="ECO:0000313" key="2">
    <source>
        <dbReference type="Proteomes" id="UP001164250"/>
    </source>
</evidence>